<reference evidence="10" key="3">
    <citation type="submission" date="2025-08" db="UniProtKB">
        <authorList>
            <consortium name="Ensembl"/>
        </authorList>
    </citation>
    <scope>IDENTIFICATION</scope>
</reference>
<protein>
    <recommendedName>
        <fullName evidence="12">Avidin</fullName>
    </recommendedName>
</protein>
<dbReference type="PANTHER" id="PTHR34399:SF3">
    <property type="entry name" value="AVID PROTEIN-RELATED"/>
    <property type="match status" value="1"/>
</dbReference>
<keyword evidence="6 9" id="KW-1015">Disulfide bond</keyword>
<keyword evidence="5" id="KW-0732">Signal</keyword>
<proteinExistence type="inferred from homology"/>
<dbReference type="InterPro" id="IPR017889">
    <property type="entry name" value="Avidin-like_CS"/>
</dbReference>
<evidence type="ECO:0000313" key="11">
    <source>
        <dbReference type="Proteomes" id="UP000007267"/>
    </source>
</evidence>
<dbReference type="Proteomes" id="UP000007267">
    <property type="component" value="Unassembled WGS sequence"/>
</dbReference>
<dbReference type="GO" id="GO:0005576">
    <property type="term" value="C:extracellular region"/>
    <property type="evidence" value="ECO:0007669"/>
    <property type="project" value="UniProtKB-SubCell"/>
</dbReference>
<evidence type="ECO:0000256" key="4">
    <source>
        <dbReference type="ARBA" id="ARBA00022525"/>
    </source>
</evidence>
<dbReference type="PROSITE" id="PS00577">
    <property type="entry name" value="AVIDIN_1"/>
    <property type="match status" value="1"/>
</dbReference>
<keyword evidence="7" id="KW-0325">Glycoprotein</keyword>
<evidence type="ECO:0000256" key="8">
    <source>
        <dbReference type="ARBA" id="ARBA00023267"/>
    </source>
</evidence>
<accession>K7G5D4</accession>
<dbReference type="Gene3D" id="2.40.128.30">
    <property type="entry name" value="Avidin-like"/>
    <property type="match status" value="1"/>
</dbReference>
<feature type="disulfide bond" evidence="9">
    <location>
        <begin position="29"/>
        <end position="108"/>
    </location>
</feature>
<dbReference type="eggNOG" id="ENOG502S55G">
    <property type="taxonomic scope" value="Eukaryota"/>
</dbReference>
<dbReference type="GeneTree" id="ENSGT00390000001847"/>
<reference evidence="11" key="2">
    <citation type="journal article" date="2013" name="Nat. Genet.">
        <title>The draft genomes of soft-shell turtle and green sea turtle yield insights into the development and evolution of the turtle-specific body plan.</title>
        <authorList>
            <person name="Wang Z."/>
            <person name="Pascual-Anaya J."/>
            <person name="Zadissa A."/>
            <person name="Li W."/>
            <person name="Niimura Y."/>
            <person name="Huang Z."/>
            <person name="Li C."/>
            <person name="White S."/>
            <person name="Xiong Z."/>
            <person name="Fang D."/>
            <person name="Wang B."/>
            <person name="Ming Y."/>
            <person name="Chen Y."/>
            <person name="Zheng Y."/>
            <person name="Kuraku S."/>
            <person name="Pignatelli M."/>
            <person name="Herrero J."/>
            <person name="Beal K."/>
            <person name="Nozawa M."/>
            <person name="Li Q."/>
            <person name="Wang J."/>
            <person name="Zhang H."/>
            <person name="Yu L."/>
            <person name="Shigenobu S."/>
            <person name="Wang J."/>
            <person name="Liu J."/>
            <person name="Flicek P."/>
            <person name="Searle S."/>
            <person name="Wang J."/>
            <person name="Kuratani S."/>
            <person name="Yin Y."/>
            <person name="Aken B."/>
            <person name="Zhang G."/>
            <person name="Irie N."/>
        </authorList>
    </citation>
    <scope>NUCLEOTIDE SEQUENCE [LARGE SCALE GENOMIC DNA]</scope>
    <source>
        <strain evidence="11">Daiwa-1</strain>
    </source>
</reference>
<keyword evidence="4" id="KW-0964">Secreted</keyword>
<evidence type="ECO:0000256" key="2">
    <source>
        <dbReference type="ARBA" id="ARBA00006297"/>
    </source>
</evidence>
<dbReference type="Pfam" id="PF01382">
    <property type="entry name" value="Avidin"/>
    <property type="match status" value="1"/>
</dbReference>
<evidence type="ECO:0000313" key="10">
    <source>
        <dbReference type="Ensembl" id="ENSPSIP00000015495.1"/>
    </source>
</evidence>
<dbReference type="PRINTS" id="PR00709">
    <property type="entry name" value="AVIDIN"/>
</dbReference>
<evidence type="ECO:0000256" key="7">
    <source>
        <dbReference type="ARBA" id="ARBA00023180"/>
    </source>
</evidence>
<organism evidence="10 11">
    <name type="scientific">Pelodiscus sinensis</name>
    <name type="common">Chinese softshell turtle</name>
    <name type="synonym">Trionyx sinensis</name>
    <dbReference type="NCBI Taxonomy" id="13735"/>
    <lineage>
        <taxon>Eukaryota</taxon>
        <taxon>Metazoa</taxon>
        <taxon>Chordata</taxon>
        <taxon>Craniata</taxon>
        <taxon>Vertebrata</taxon>
        <taxon>Euteleostomi</taxon>
        <taxon>Archelosauria</taxon>
        <taxon>Testudinata</taxon>
        <taxon>Testudines</taxon>
        <taxon>Cryptodira</taxon>
        <taxon>Trionychia</taxon>
        <taxon>Trionychidae</taxon>
        <taxon>Pelodiscus</taxon>
    </lineage>
</organism>
<dbReference type="Ensembl" id="ENSPSIT00000015568.1">
    <property type="protein sequence ID" value="ENSPSIP00000015495.1"/>
    <property type="gene ID" value="ENSPSIG00000013844.1"/>
</dbReference>
<dbReference type="OMA" id="EVLETIW"/>
<evidence type="ECO:0000256" key="6">
    <source>
        <dbReference type="ARBA" id="ARBA00023157"/>
    </source>
</evidence>
<evidence type="ECO:0000256" key="5">
    <source>
        <dbReference type="ARBA" id="ARBA00022729"/>
    </source>
</evidence>
<reference evidence="10" key="4">
    <citation type="submission" date="2025-09" db="UniProtKB">
        <authorList>
            <consortium name="Ensembl"/>
        </authorList>
    </citation>
    <scope>IDENTIFICATION</scope>
</reference>
<dbReference type="SUPFAM" id="SSF50876">
    <property type="entry name" value="Avidin/streptavidin"/>
    <property type="match status" value="1"/>
</dbReference>
<comment type="subunit">
    <text evidence="3">Homotetramer.</text>
</comment>
<name>K7G5D4_PELSI</name>
<sequence length="149" mass="16216">AAGAGKSAAITLLWNVSEEPPGSPAPLKCCLTGCWLNDLGSKMWIGNVEADGSFSGEYQTAVSSTEKPIKLARLNGSQNKASTEQPTFGFTVNWDSFSDSTTVFTGQCFMDEDKQESLQTMWLLREKAEFATDNWKATTVGTNVFTRVK</sequence>
<comment type="similarity">
    <text evidence="2">Belongs to the avidin/streptavidin family.</text>
</comment>
<dbReference type="EMBL" id="AGCU01092294">
    <property type="status" value="NOT_ANNOTATED_CDS"/>
    <property type="molecule type" value="Genomic_DNA"/>
</dbReference>
<evidence type="ECO:0000256" key="9">
    <source>
        <dbReference type="PIRSR" id="PIRSR605468-51"/>
    </source>
</evidence>
<dbReference type="InterPro" id="IPR051764">
    <property type="entry name" value="Avidin/Streptavidin-rel"/>
</dbReference>
<evidence type="ECO:0000256" key="1">
    <source>
        <dbReference type="ARBA" id="ARBA00004613"/>
    </source>
</evidence>
<evidence type="ECO:0008006" key="12">
    <source>
        <dbReference type="Google" id="ProtNLM"/>
    </source>
</evidence>
<dbReference type="GO" id="GO:0009374">
    <property type="term" value="F:biotin binding"/>
    <property type="evidence" value="ECO:0007669"/>
    <property type="project" value="InterPro"/>
</dbReference>
<evidence type="ECO:0000256" key="3">
    <source>
        <dbReference type="ARBA" id="ARBA00011881"/>
    </source>
</evidence>
<dbReference type="PANTHER" id="PTHR34399">
    <property type="entry name" value="AVIDIN-RELATED"/>
    <property type="match status" value="1"/>
</dbReference>
<dbReference type="InterPro" id="IPR005468">
    <property type="entry name" value="Avidin/str"/>
</dbReference>
<dbReference type="InterPro" id="IPR005469">
    <property type="entry name" value="Avidin"/>
</dbReference>
<dbReference type="InterPro" id="IPR036896">
    <property type="entry name" value="Avidin-like_sf"/>
</dbReference>
<comment type="subcellular location">
    <subcellularLocation>
        <location evidence="1">Secreted</location>
    </subcellularLocation>
</comment>
<dbReference type="EMBL" id="AGCU01092293">
    <property type="status" value="NOT_ANNOTATED_CDS"/>
    <property type="molecule type" value="Genomic_DNA"/>
</dbReference>
<keyword evidence="11" id="KW-1185">Reference proteome</keyword>
<keyword evidence="8" id="KW-0092">Biotin</keyword>
<dbReference type="HOGENOM" id="CLU_122441_0_0_1"/>
<reference evidence="11" key="1">
    <citation type="submission" date="2011-10" db="EMBL/GenBank/DDBJ databases">
        <authorList>
            <consortium name="Soft-shell Turtle Genome Consortium"/>
        </authorList>
    </citation>
    <scope>NUCLEOTIDE SEQUENCE [LARGE SCALE GENOMIC DNA]</scope>
    <source>
        <strain evidence="11">Daiwa-1</strain>
    </source>
</reference>
<dbReference type="EMBL" id="AGCU01092292">
    <property type="status" value="NOT_ANNOTATED_CDS"/>
    <property type="molecule type" value="Genomic_DNA"/>
</dbReference>
<dbReference type="PROSITE" id="PS51326">
    <property type="entry name" value="AVIDIN_2"/>
    <property type="match status" value="1"/>
</dbReference>
<dbReference type="AlphaFoldDB" id="K7G5D4"/>